<sequence length="255" mass="28239">MKHHSDSKAAALKAAFPHTIPVMLGYIFLGTAFGILLGSKGYSFVWAIVMSFGIYAGSMQFVSIGILTSPFDLASAVLLTLSVNARHIFYGLSMIEKFKKMGRMKPYMIFSLTDETYSLLCSVEAPEGVDERRFYFFISLMNQFYWVLGSAIGGIAGSVFQFDSTGIDFAMTALFVVIFVEQWEKNKNHLPAMTGVISGIVCILIFGKGKFIIPAMLVIFLILSFFRRYMEDSAGKKNPAGADKKTEGHHGSYND</sequence>
<evidence type="ECO:0000313" key="10">
    <source>
        <dbReference type="EMBL" id="SCP97450.1"/>
    </source>
</evidence>
<proteinExistence type="inferred from homology"/>
<dbReference type="EMBL" id="FMKA01000010">
    <property type="protein sequence ID" value="SCP97450.1"/>
    <property type="molecule type" value="Genomic_DNA"/>
</dbReference>
<gene>
    <name evidence="10" type="ORF">SAMN05421730_1010107</name>
</gene>
<feature type="transmembrane region" description="Helical" evidence="9">
    <location>
        <begin position="44"/>
        <end position="67"/>
    </location>
</feature>
<comment type="similarity">
    <text evidence="2">Belongs to the AzlC family.</text>
</comment>
<dbReference type="AlphaFoldDB" id="A0A1D3TTV9"/>
<dbReference type="STRING" id="1619234.SAMN05421730_1010107"/>
<evidence type="ECO:0000256" key="1">
    <source>
        <dbReference type="ARBA" id="ARBA00004651"/>
    </source>
</evidence>
<evidence type="ECO:0000256" key="6">
    <source>
        <dbReference type="ARBA" id="ARBA00022989"/>
    </source>
</evidence>
<dbReference type="GO" id="GO:0005886">
    <property type="term" value="C:plasma membrane"/>
    <property type="evidence" value="ECO:0007669"/>
    <property type="project" value="UniProtKB-SubCell"/>
</dbReference>
<keyword evidence="4" id="KW-1003">Cell membrane</keyword>
<comment type="subcellular location">
    <subcellularLocation>
        <location evidence="1">Cell membrane</location>
        <topology evidence="1">Multi-pass membrane protein</topology>
    </subcellularLocation>
</comment>
<keyword evidence="6 9" id="KW-1133">Transmembrane helix</keyword>
<evidence type="ECO:0000256" key="9">
    <source>
        <dbReference type="SAM" id="Phobius"/>
    </source>
</evidence>
<feature type="transmembrane region" description="Helical" evidence="9">
    <location>
        <begin position="212"/>
        <end position="230"/>
    </location>
</feature>
<evidence type="ECO:0000256" key="4">
    <source>
        <dbReference type="ARBA" id="ARBA00022475"/>
    </source>
</evidence>
<feature type="transmembrane region" description="Helical" evidence="9">
    <location>
        <begin position="20"/>
        <end position="37"/>
    </location>
</feature>
<dbReference type="InterPro" id="IPR011606">
    <property type="entry name" value="Brnchd-chn_aa_trnsp_permease"/>
</dbReference>
<evidence type="ECO:0000256" key="2">
    <source>
        <dbReference type="ARBA" id="ARBA00010735"/>
    </source>
</evidence>
<dbReference type="PANTHER" id="PTHR34979">
    <property type="entry name" value="INNER MEMBRANE PROTEIN YGAZ"/>
    <property type="match status" value="1"/>
</dbReference>
<reference evidence="10 11" key="1">
    <citation type="submission" date="2016-09" db="EMBL/GenBank/DDBJ databases">
        <authorList>
            <person name="Capua I."/>
            <person name="De Benedictis P."/>
            <person name="Joannis T."/>
            <person name="Lombin L.H."/>
            <person name="Cattoli G."/>
        </authorList>
    </citation>
    <scope>NUCLEOTIDE SEQUENCE [LARGE SCALE GENOMIC DNA]</scope>
    <source>
        <strain evidence="10 11">GluBS11</strain>
    </source>
</reference>
<evidence type="ECO:0000256" key="5">
    <source>
        <dbReference type="ARBA" id="ARBA00022692"/>
    </source>
</evidence>
<dbReference type="OrthoDB" id="3181706at2"/>
<evidence type="ECO:0000256" key="7">
    <source>
        <dbReference type="ARBA" id="ARBA00023136"/>
    </source>
</evidence>
<accession>A0A1D3TTV9</accession>
<keyword evidence="11" id="KW-1185">Reference proteome</keyword>
<feature type="transmembrane region" description="Helical" evidence="9">
    <location>
        <begin position="166"/>
        <end position="183"/>
    </location>
</feature>
<feature type="transmembrane region" description="Helical" evidence="9">
    <location>
        <begin position="134"/>
        <end position="160"/>
    </location>
</feature>
<evidence type="ECO:0000256" key="3">
    <source>
        <dbReference type="ARBA" id="ARBA00022448"/>
    </source>
</evidence>
<keyword evidence="5 9" id="KW-0812">Transmembrane</keyword>
<dbReference type="RefSeq" id="WP_091233569.1">
    <property type="nucleotide sequence ID" value="NZ_FMKA01000010.1"/>
</dbReference>
<feature type="transmembrane region" description="Helical" evidence="9">
    <location>
        <begin position="190"/>
        <end position="206"/>
    </location>
</feature>
<keyword evidence="7 9" id="KW-0472">Membrane</keyword>
<evidence type="ECO:0000256" key="8">
    <source>
        <dbReference type="SAM" id="MobiDB-lite"/>
    </source>
</evidence>
<feature type="compositionally biased region" description="Basic and acidic residues" evidence="8">
    <location>
        <begin position="242"/>
        <end position="255"/>
    </location>
</feature>
<organism evidence="10 11">
    <name type="scientific">Anaerobium acetethylicum</name>
    <dbReference type="NCBI Taxonomy" id="1619234"/>
    <lineage>
        <taxon>Bacteria</taxon>
        <taxon>Bacillati</taxon>
        <taxon>Bacillota</taxon>
        <taxon>Clostridia</taxon>
        <taxon>Lachnospirales</taxon>
        <taxon>Lachnospiraceae</taxon>
        <taxon>Anaerobium</taxon>
    </lineage>
</organism>
<evidence type="ECO:0000313" key="11">
    <source>
        <dbReference type="Proteomes" id="UP000199315"/>
    </source>
</evidence>
<dbReference type="Pfam" id="PF03591">
    <property type="entry name" value="AzlC"/>
    <property type="match status" value="1"/>
</dbReference>
<dbReference type="Proteomes" id="UP000199315">
    <property type="component" value="Unassembled WGS sequence"/>
</dbReference>
<feature type="region of interest" description="Disordered" evidence="8">
    <location>
        <begin position="234"/>
        <end position="255"/>
    </location>
</feature>
<name>A0A1D3TTV9_9FIRM</name>
<keyword evidence="3" id="KW-0813">Transport</keyword>
<dbReference type="GO" id="GO:1903785">
    <property type="term" value="P:L-valine transmembrane transport"/>
    <property type="evidence" value="ECO:0007669"/>
    <property type="project" value="TreeGrafter"/>
</dbReference>
<protein>
    <submittedName>
        <fullName evidence="10">4-azaleucine resistance probable transporter AzlC</fullName>
    </submittedName>
</protein>
<feature type="transmembrane region" description="Helical" evidence="9">
    <location>
        <begin position="73"/>
        <end position="95"/>
    </location>
</feature>
<dbReference type="PANTHER" id="PTHR34979:SF1">
    <property type="entry name" value="INNER MEMBRANE PROTEIN YGAZ"/>
    <property type="match status" value="1"/>
</dbReference>